<evidence type="ECO:0000313" key="1">
    <source>
        <dbReference type="EMBL" id="OWZ21936.1"/>
    </source>
</evidence>
<dbReference type="EMBL" id="NBNE01000175">
    <property type="protein sequence ID" value="OWZ21936.1"/>
    <property type="molecule type" value="Genomic_DNA"/>
</dbReference>
<accession>A0A225WWA2</accession>
<proteinExistence type="predicted"/>
<protein>
    <recommendedName>
        <fullName evidence="3">Polyprotein</fullName>
    </recommendedName>
</protein>
<reference evidence="2" key="1">
    <citation type="submission" date="2017-03" db="EMBL/GenBank/DDBJ databases">
        <title>Phytopthora megakarya and P. palmivora, two closely related causual agents of cacao black pod achieved similar genome size and gene model numbers by different mechanisms.</title>
        <authorList>
            <person name="Ali S."/>
            <person name="Shao J."/>
            <person name="Larry D.J."/>
            <person name="Kronmiller B."/>
            <person name="Shen D."/>
            <person name="Strem M.D."/>
            <person name="Melnick R.L."/>
            <person name="Guiltinan M.J."/>
            <person name="Tyler B.M."/>
            <person name="Meinhardt L.W."/>
            <person name="Bailey B.A."/>
        </authorList>
    </citation>
    <scope>NUCLEOTIDE SEQUENCE [LARGE SCALE GENOMIC DNA]</scope>
    <source>
        <strain evidence="2">zdho120</strain>
    </source>
</reference>
<sequence>MEVGGNAAVDLNDPQWVEKNQFARVALLFGMLPQDAKKVCRMATAREMWRSFEQVKTKRAYASEIRLRRDLYAATFAQGEEMEKYLDRLEDSLQI</sequence>
<gene>
    <name evidence="1" type="ORF">PHMEG_0003425</name>
</gene>
<dbReference type="Proteomes" id="UP000198211">
    <property type="component" value="Unassembled WGS sequence"/>
</dbReference>
<keyword evidence="2" id="KW-1185">Reference proteome</keyword>
<evidence type="ECO:0008006" key="3">
    <source>
        <dbReference type="Google" id="ProtNLM"/>
    </source>
</evidence>
<dbReference type="AlphaFoldDB" id="A0A225WWA2"/>
<dbReference type="Pfam" id="PF14223">
    <property type="entry name" value="Retrotran_gag_2"/>
    <property type="match status" value="1"/>
</dbReference>
<dbReference type="OrthoDB" id="125385at2759"/>
<evidence type="ECO:0000313" key="2">
    <source>
        <dbReference type="Proteomes" id="UP000198211"/>
    </source>
</evidence>
<organism evidence="1 2">
    <name type="scientific">Phytophthora megakarya</name>
    <dbReference type="NCBI Taxonomy" id="4795"/>
    <lineage>
        <taxon>Eukaryota</taxon>
        <taxon>Sar</taxon>
        <taxon>Stramenopiles</taxon>
        <taxon>Oomycota</taxon>
        <taxon>Peronosporomycetes</taxon>
        <taxon>Peronosporales</taxon>
        <taxon>Peronosporaceae</taxon>
        <taxon>Phytophthora</taxon>
    </lineage>
</organism>
<comment type="caution">
    <text evidence="1">The sequence shown here is derived from an EMBL/GenBank/DDBJ whole genome shotgun (WGS) entry which is preliminary data.</text>
</comment>
<name>A0A225WWA2_9STRA</name>